<dbReference type="InterPro" id="IPR010730">
    <property type="entry name" value="HET"/>
</dbReference>
<proteinExistence type="predicted"/>
<evidence type="ECO:0000313" key="2">
    <source>
        <dbReference type="EMBL" id="KAK2591518.1"/>
    </source>
</evidence>
<dbReference type="Proteomes" id="UP001251528">
    <property type="component" value="Unassembled WGS sequence"/>
</dbReference>
<dbReference type="InterPro" id="IPR052895">
    <property type="entry name" value="HetReg/Transcr_Mod"/>
</dbReference>
<dbReference type="PANTHER" id="PTHR24148">
    <property type="entry name" value="ANKYRIN REPEAT DOMAIN-CONTAINING PROTEIN 39 HOMOLOG-RELATED"/>
    <property type="match status" value="1"/>
</dbReference>
<sequence length="594" mass="67930">MASSPSSESFRYGSLPTLTSFRVAELLPGKADDPVSCSLHQVDWPNQLDYEAVSYAWGNPDLTEPVAVHGKRVEVTQNLHVCLKHLRYENRSRFLWVDALCINQKDIPERGAQVKQMRKIYESAKTVVIWLGPDTEGHAAVAIDAVRHITRFLCKQLHILPENLASVEEVYHDVLFRNRNKITRPGECESVNKEMWQALLWLYKQPYFTRVWVIQEINANKSRIAHCGNKTIEWDAIELVAGYIILDPDFSKANKFTEAYCWWASTAPSELRQAKNWLHMLYLASNFEALDARDVVYGLRGMMNCEEGGELLDPDYNKSKTEVYRQTVKAAFINYKTTNALLYVSGVEDPSWIPRWNEPMLFRNPFRFGKPVPWKPAGNSPAKWRIDEDKNILSLKGFVFDSIESVEPYFETFFTSASMISKGRKLELNSAWHRILRTMADNPSHVPLNNSTLTAAAVSFSFGLDDTCEKTDEHPLFCNFVAYLKKVLDDEIYNTYISRDTSEECKEGNGDDFGKPVWDFNYPEASFFITKGKSVGCSIALTAPGDLVFVPFGCTYPLVLRPNRDQFRIRGFCFVPGIMKGEIEEITEREVEIC</sequence>
<protein>
    <recommendedName>
        <fullName evidence="1">Heterokaryon incompatibility domain-containing protein</fullName>
    </recommendedName>
</protein>
<name>A0AAJ0CEC4_9HYPO</name>
<comment type="caution">
    <text evidence="2">The sequence shown here is derived from an EMBL/GenBank/DDBJ whole genome shotgun (WGS) entry which is preliminary data.</text>
</comment>
<accession>A0AAJ0CEC4</accession>
<keyword evidence="3" id="KW-1185">Reference proteome</keyword>
<evidence type="ECO:0000313" key="3">
    <source>
        <dbReference type="Proteomes" id="UP001251528"/>
    </source>
</evidence>
<dbReference type="EMBL" id="JASWJB010000329">
    <property type="protein sequence ID" value="KAK2591518.1"/>
    <property type="molecule type" value="Genomic_DNA"/>
</dbReference>
<organism evidence="2 3">
    <name type="scientific">Conoideocrella luteorostrata</name>
    <dbReference type="NCBI Taxonomy" id="1105319"/>
    <lineage>
        <taxon>Eukaryota</taxon>
        <taxon>Fungi</taxon>
        <taxon>Dikarya</taxon>
        <taxon>Ascomycota</taxon>
        <taxon>Pezizomycotina</taxon>
        <taxon>Sordariomycetes</taxon>
        <taxon>Hypocreomycetidae</taxon>
        <taxon>Hypocreales</taxon>
        <taxon>Clavicipitaceae</taxon>
        <taxon>Conoideocrella</taxon>
    </lineage>
</organism>
<dbReference type="AlphaFoldDB" id="A0AAJ0CEC4"/>
<dbReference type="PANTHER" id="PTHR24148:SF82">
    <property type="entry name" value="HETEROKARYON INCOMPATIBILITY DOMAIN-CONTAINING PROTEIN"/>
    <property type="match status" value="1"/>
</dbReference>
<feature type="domain" description="Heterokaryon incompatibility" evidence="1">
    <location>
        <begin position="50"/>
        <end position="216"/>
    </location>
</feature>
<gene>
    <name evidence="2" type="ORF">QQS21_010793</name>
</gene>
<reference evidence="2" key="1">
    <citation type="submission" date="2023-06" db="EMBL/GenBank/DDBJ databases">
        <title>Conoideocrella luteorostrata (Hypocreales: Clavicipitaceae), a potential biocontrol fungus for elongate hemlock scale in United States Christmas tree production areas.</title>
        <authorList>
            <person name="Barrett H."/>
            <person name="Lovett B."/>
            <person name="Macias A.M."/>
            <person name="Stajich J.E."/>
            <person name="Kasson M.T."/>
        </authorList>
    </citation>
    <scope>NUCLEOTIDE SEQUENCE</scope>
    <source>
        <strain evidence="2">ARSEF 14590</strain>
    </source>
</reference>
<evidence type="ECO:0000259" key="1">
    <source>
        <dbReference type="Pfam" id="PF06985"/>
    </source>
</evidence>
<dbReference type="Pfam" id="PF06985">
    <property type="entry name" value="HET"/>
    <property type="match status" value="1"/>
</dbReference>